<keyword evidence="1" id="KW-1133">Transmembrane helix</keyword>
<reference evidence="2" key="1">
    <citation type="submission" date="2022-02" db="EMBL/GenBank/DDBJ databases">
        <authorList>
            <person name="King R."/>
        </authorList>
    </citation>
    <scope>NUCLEOTIDE SEQUENCE</scope>
</reference>
<dbReference type="AlphaFoldDB" id="A0A9P0J3D5"/>
<name>A0A9P0J3D5_APHGO</name>
<evidence type="ECO:0000313" key="3">
    <source>
        <dbReference type="Proteomes" id="UP001154329"/>
    </source>
</evidence>
<organism evidence="2 3">
    <name type="scientific">Aphis gossypii</name>
    <name type="common">Cotton aphid</name>
    <dbReference type="NCBI Taxonomy" id="80765"/>
    <lineage>
        <taxon>Eukaryota</taxon>
        <taxon>Metazoa</taxon>
        <taxon>Ecdysozoa</taxon>
        <taxon>Arthropoda</taxon>
        <taxon>Hexapoda</taxon>
        <taxon>Insecta</taxon>
        <taxon>Pterygota</taxon>
        <taxon>Neoptera</taxon>
        <taxon>Paraneoptera</taxon>
        <taxon>Hemiptera</taxon>
        <taxon>Sternorrhyncha</taxon>
        <taxon>Aphidomorpha</taxon>
        <taxon>Aphidoidea</taxon>
        <taxon>Aphididae</taxon>
        <taxon>Aphidini</taxon>
        <taxon>Aphis</taxon>
        <taxon>Aphis</taxon>
    </lineage>
</organism>
<feature type="transmembrane region" description="Helical" evidence="1">
    <location>
        <begin position="39"/>
        <end position="61"/>
    </location>
</feature>
<proteinExistence type="predicted"/>
<evidence type="ECO:0000256" key="1">
    <source>
        <dbReference type="SAM" id="Phobius"/>
    </source>
</evidence>
<evidence type="ECO:0000313" key="2">
    <source>
        <dbReference type="EMBL" id="CAH1725865.1"/>
    </source>
</evidence>
<sequence>MCKSDQWPTELAISRYTEYAISYSLSHSILYRLVLPSEVFVLFSLFVFKAFFCRRLFFLFIHVRFIQNRMFLFSSLSHFGKYLCTYRYKMFFVPH</sequence>
<reference evidence="2" key="2">
    <citation type="submission" date="2022-10" db="EMBL/GenBank/DDBJ databases">
        <authorList>
            <consortium name="ENA_rothamsted_submissions"/>
            <consortium name="culmorum"/>
            <person name="King R."/>
        </authorList>
    </citation>
    <scope>NUCLEOTIDE SEQUENCE</scope>
</reference>
<keyword evidence="3" id="KW-1185">Reference proteome</keyword>
<accession>A0A9P0J3D5</accession>
<keyword evidence="1" id="KW-0472">Membrane</keyword>
<gene>
    <name evidence="2" type="ORF">APHIGO_LOCUS6866</name>
</gene>
<protein>
    <submittedName>
        <fullName evidence="2">Uncharacterized protein</fullName>
    </submittedName>
</protein>
<dbReference type="Proteomes" id="UP001154329">
    <property type="component" value="Chromosome 2"/>
</dbReference>
<dbReference type="EMBL" id="OU899035">
    <property type="protein sequence ID" value="CAH1725865.1"/>
    <property type="molecule type" value="Genomic_DNA"/>
</dbReference>
<keyword evidence="1" id="KW-0812">Transmembrane</keyword>